<dbReference type="InterPro" id="IPR017871">
    <property type="entry name" value="ABC_transporter-like_CS"/>
</dbReference>
<dbReference type="PANTHER" id="PTHR43038:SF3">
    <property type="entry name" value="ABC TRANSPORTER G FAMILY MEMBER 20 ISOFORM X1"/>
    <property type="match status" value="1"/>
</dbReference>
<sequence length="650" mass="72872">MSNVLEGLLNGISNNENDHGELAICVQNAYKSYGYWKRVNVLHDVNLSVPKGFIYGLLGPSGCGKTTLLRCLVGRLQLNNGQITVLGAIPGSRGHGVPGAKVGFMPQETALYKDFNISEMLHYFGRLHNMSRQGILKQESFLLGFLDLPSKTKKINQLSGGQQRRVSLACALLQQPELLILDEPTVGVDPLLREKIWSHLMFISKTNGTTIVITTHYIEEARKANRVGLMRSGRMLAEDEPIALLAKYNQSSLENVFLNLCVEDQNRVLSKLKRNSSAHEDLQHQQLEATTMTNTGAHSLAVNDQNGTGVVDRENYSASVSLDPEMIAEAALNDRTARSEGGDTDILPNGKISAEQIKPTQLVKRPILTAKRAAVDCCICPHAHKIWALMVKDLTVIKRSIGFLIFQFLIPVIQISLFCLCIGRDPQRIPVALVNDESFANYPTGNRSLLLLTKINTDYIQLHSFDDMLLATAYVEKGDYYGVMNIRKNFSQAILDKLTKFKADPATLDQSAVHLFLDMTNQQVTYVMQNSILTATQLFMKELLIQNKIDPRIADPPVIIEKPIYGDLTPRFLNFAAPGMMISIIFFLAIGLTALIFVVEKKEGLLERSWIAGIIYFLCKISTMQKWRRFYLIFFDRVRYLVLNFLSEKN</sequence>
<reference evidence="9" key="1">
    <citation type="submission" date="2021-02" db="EMBL/GenBank/DDBJ databases">
        <authorList>
            <person name="Nowell W R."/>
        </authorList>
    </citation>
    <scope>NUCLEOTIDE SEQUENCE</scope>
</reference>
<evidence type="ECO:0000256" key="4">
    <source>
        <dbReference type="ARBA" id="ARBA00022840"/>
    </source>
</evidence>
<dbReference type="Gene3D" id="3.40.50.300">
    <property type="entry name" value="P-loop containing nucleotide triphosphate hydrolases"/>
    <property type="match status" value="1"/>
</dbReference>
<dbReference type="InterPro" id="IPR003439">
    <property type="entry name" value="ABC_transporter-like_ATP-bd"/>
</dbReference>
<dbReference type="Pfam" id="PF00005">
    <property type="entry name" value="ABC_tran"/>
    <property type="match status" value="1"/>
</dbReference>
<accession>A0A814P9N7</accession>
<dbReference type="PROSITE" id="PS00211">
    <property type="entry name" value="ABC_TRANSPORTER_1"/>
    <property type="match status" value="1"/>
</dbReference>
<dbReference type="GO" id="GO:0016020">
    <property type="term" value="C:membrane"/>
    <property type="evidence" value="ECO:0007669"/>
    <property type="project" value="UniProtKB-SubCell"/>
</dbReference>
<dbReference type="EMBL" id="CAJNOQ010005529">
    <property type="protein sequence ID" value="CAF1101770.1"/>
    <property type="molecule type" value="Genomic_DNA"/>
</dbReference>
<evidence type="ECO:0000256" key="6">
    <source>
        <dbReference type="ARBA" id="ARBA00023136"/>
    </source>
</evidence>
<dbReference type="Proteomes" id="UP000681722">
    <property type="component" value="Unassembled WGS sequence"/>
</dbReference>
<dbReference type="GO" id="GO:0140359">
    <property type="term" value="F:ABC-type transporter activity"/>
    <property type="evidence" value="ECO:0007669"/>
    <property type="project" value="InterPro"/>
</dbReference>
<keyword evidence="4" id="KW-0067">ATP-binding</keyword>
<keyword evidence="6 7" id="KW-0472">Membrane</keyword>
<dbReference type="PROSITE" id="PS50893">
    <property type="entry name" value="ABC_TRANSPORTER_2"/>
    <property type="match status" value="1"/>
</dbReference>
<dbReference type="OrthoDB" id="10255969at2759"/>
<gene>
    <name evidence="9" type="ORF">GPM918_LOCUS18784</name>
    <name evidence="10" type="ORF">SRO942_LOCUS18781</name>
</gene>
<dbReference type="SUPFAM" id="SSF52540">
    <property type="entry name" value="P-loop containing nucleoside triphosphate hydrolases"/>
    <property type="match status" value="1"/>
</dbReference>
<dbReference type="PANTHER" id="PTHR43038">
    <property type="entry name" value="ATP-BINDING CASSETTE, SUB-FAMILY H, MEMBER 1"/>
    <property type="match status" value="1"/>
</dbReference>
<evidence type="ECO:0000256" key="7">
    <source>
        <dbReference type="SAM" id="Phobius"/>
    </source>
</evidence>
<keyword evidence="2 7" id="KW-0812">Transmembrane</keyword>
<name>A0A814P9N7_9BILA</name>
<dbReference type="Proteomes" id="UP000663829">
    <property type="component" value="Unassembled WGS sequence"/>
</dbReference>
<protein>
    <recommendedName>
        <fullName evidence="8">ABC transporter domain-containing protein</fullName>
    </recommendedName>
</protein>
<dbReference type="InterPro" id="IPR027417">
    <property type="entry name" value="P-loop_NTPase"/>
</dbReference>
<keyword evidence="5 7" id="KW-1133">Transmembrane helix</keyword>
<comment type="subcellular location">
    <subcellularLocation>
        <location evidence="1">Membrane</location>
        <topology evidence="1">Multi-pass membrane protein</topology>
    </subcellularLocation>
</comment>
<organism evidence="9 11">
    <name type="scientific">Didymodactylos carnosus</name>
    <dbReference type="NCBI Taxonomy" id="1234261"/>
    <lineage>
        <taxon>Eukaryota</taxon>
        <taxon>Metazoa</taxon>
        <taxon>Spiralia</taxon>
        <taxon>Gnathifera</taxon>
        <taxon>Rotifera</taxon>
        <taxon>Eurotatoria</taxon>
        <taxon>Bdelloidea</taxon>
        <taxon>Philodinida</taxon>
        <taxon>Philodinidae</taxon>
        <taxon>Didymodactylos</taxon>
    </lineage>
</organism>
<dbReference type="InterPro" id="IPR013525">
    <property type="entry name" value="ABC2_TM"/>
</dbReference>
<comment type="caution">
    <text evidence="9">The sequence shown here is derived from an EMBL/GenBank/DDBJ whole genome shotgun (WGS) entry which is preliminary data.</text>
</comment>
<dbReference type="SMART" id="SM00382">
    <property type="entry name" value="AAA"/>
    <property type="match status" value="1"/>
</dbReference>
<feature type="transmembrane region" description="Helical" evidence="7">
    <location>
        <begin position="572"/>
        <end position="599"/>
    </location>
</feature>
<dbReference type="InterPro" id="IPR003593">
    <property type="entry name" value="AAA+_ATPase"/>
</dbReference>
<evidence type="ECO:0000313" key="10">
    <source>
        <dbReference type="EMBL" id="CAF3866655.1"/>
    </source>
</evidence>
<evidence type="ECO:0000256" key="3">
    <source>
        <dbReference type="ARBA" id="ARBA00022741"/>
    </source>
</evidence>
<keyword evidence="11" id="KW-1185">Reference proteome</keyword>
<dbReference type="GO" id="GO:0005524">
    <property type="term" value="F:ATP binding"/>
    <property type="evidence" value="ECO:0007669"/>
    <property type="project" value="UniProtKB-KW"/>
</dbReference>
<dbReference type="AlphaFoldDB" id="A0A814P9N7"/>
<evidence type="ECO:0000313" key="11">
    <source>
        <dbReference type="Proteomes" id="UP000663829"/>
    </source>
</evidence>
<dbReference type="GO" id="GO:0016887">
    <property type="term" value="F:ATP hydrolysis activity"/>
    <property type="evidence" value="ECO:0007669"/>
    <property type="project" value="InterPro"/>
</dbReference>
<keyword evidence="3" id="KW-0547">Nucleotide-binding</keyword>
<dbReference type="Pfam" id="PF12698">
    <property type="entry name" value="ABC2_membrane_3"/>
    <property type="match status" value="1"/>
</dbReference>
<dbReference type="EMBL" id="CAJOBC010005529">
    <property type="protein sequence ID" value="CAF3866655.1"/>
    <property type="molecule type" value="Genomic_DNA"/>
</dbReference>
<evidence type="ECO:0000256" key="2">
    <source>
        <dbReference type="ARBA" id="ARBA00022692"/>
    </source>
</evidence>
<evidence type="ECO:0000313" key="9">
    <source>
        <dbReference type="EMBL" id="CAF1101770.1"/>
    </source>
</evidence>
<dbReference type="CDD" id="cd03230">
    <property type="entry name" value="ABC_DR_subfamily_A"/>
    <property type="match status" value="1"/>
</dbReference>
<proteinExistence type="predicted"/>
<evidence type="ECO:0000259" key="8">
    <source>
        <dbReference type="PROSITE" id="PS50893"/>
    </source>
</evidence>
<feature type="domain" description="ABC transporter" evidence="8">
    <location>
        <begin position="24"/>
        <end position="257"/>
    </location>
</feature>
<evidence type="ECO:0000256" key="5">
    <source>
        <dbReference type="ARBA" id="ARBA00022989"/>
    </source>
</evidence>
<evidence type="ECO:0000256" key="1">
    <source>
        <dbReference type="ARBA" id="ARBA00004141"/>
    </source>
</evidence>